<dbReference type="EMBL" id="QRDW01000001">
    <property type="protein sequence ID" value="RED53350.1"/>
    <property type="molecule type" value="Genomic_DNA"/>
</dbReference>
<gene>
    <name evidence="2" type="ORF">DFP90_101137</name>
</gene>
<reference evidence="2 3" key="1">
    <citation type="submission" date="2018-07" db="EMBL/GenBank/DDBJ databases">
        <title>Genomic Encyclopedia of Type Strains, Phase III (KMG-III): the genomes of soil and plant-associated and newly described type strains.</title>
        <authorList>
            <person name="Whitman W."/>
        </authorList>
    </citation>
    <scope>NUCLEOTIDE SEQUENCE [LARGE SCALE GENOMIC DNA]</scope>
    <source>
        <strain evidence="2 3">CECT 8488</strain>
    </source>
</reference>
<evidence type="ECO:0000313" key="3">
    <source>
        <dbReference type="Proteomes" id="UP000256845"/>
    </source>
</evidence>
<comment type="caution">
    <text evidence="2">The sequence shown here is derived from an EMBL/GenBank/DDBJ whole genome shotgun (WGS) entry which is preliminary data.</text>
</comment>
<dbReference type="Proteomes" id="UP000256845">
    <property type="component" value="Unassembled WGS sequence"/>
</dbReference>
<feature type="transmembrane region" description="Helical" evidence="1">
    <location>
        <begin position="120"/>
        <end position="139"/>
    </location>
</feature>
<feature type="transmembrane region" description="Helical" evidence="1">
    <location>
        <begin position="87"/>
        <end position="108"/>
    </location>
</feature>
<dbReference type="AlphaFoldDB" id="A0A3D9HV84"/>
<organism evidence="2 3">
    <name type="scientific">Aestuariispira insulae</name>
    <dbReference type="NCBI Taxonomy" id="1461337"/>
    <lineage>
        <taxon>Bacteria</taxon>
        <taxon>Pseudomonadati</taxon>
        <taxon>Pseudomonadota</taxon>
        <taxon>Alphaproteobacteria</taxon>
        <taxon>Rhodospirillales</taxon>
        <taxon>Kiloniellaceae</taxon>
        <taxon>Aestuariispira</taxon>
    </lineage>
</organism>
<name>A0A3D9HV84_9PROT</name>
<accession>A0A3D9HV84</accession>
<keyword evidence="1" id="KW-1133">Transmembrane helix</keyword>
<keyword evidence="1" id="KW-0812">Transmembrane</keyword>
<protein>
    <submittedName>
        <fullName evidence="2">Uncharacterized protein</fullName>
    </submittedName>
</protein>
<feature type="transmembrane region" description="Helical" evidence="1">
    <location>
        <begin position="53"/>
        <end position="75"/>
    </location>
</feature>
<proteinExistence type="predicted"/>
<sequence>MLFWYDRSMSKGEFLCAFLPSAVFWGAGGWLIASPGLQFLFETNVAPVVDWALAHQAGSLAFLFLFVSLGSLADHMLLRDGAGKQPLLALILSLIVVGFLALGFGVYLTGTYFTPGHESFFITMIIFTVKGALIWFWAYSRF</sequence>
<feature type="transmembrane region" description="Helical" evidence="1">
    <location>
        <begin position="12"/>
        <end position="33"/>
    </location>
</feature>
<keyword evidence="3" id="KW-1185">Reference proteome</keyword>
<evidence type="ECO:0000256" key="1">
    <source>
        <dbReference type="SAM" id="Phobius"/>
    </source>
</evidence>
<evidence type="ECO:0000313" key="2">
    <source>
        <dbReference type="EMBL" id="RED53350.1"/>
    </source>
</evidence>
<keyword evidence="1" id="KW-0472">Membrane</keyword>